<gene>
    <name evidence="1" type="ORF">RF11_14861</name>
</gene>
<sequence>MPNFNFNHENQSSCLFLVVLKHLIKYLSRTFLIRYDVITNFMASYSKFVEMTIQITSQNKDNSIEDLLTLYLTGWREICPTKIPSPLMIPKLLYDPSYSVN</sequence>
<protein>
    <submittedName>
        <fullName evidence="1">Uncharacterized protein</fullName>
    </submittedName>
</protein>
<dbReference type="AlphaFoldDB" id="A0A0C2JME6"/>
<dbReference type="EMBL" id="JWZT01002036">
    <property type="protein sequence ID" value="KII70543.1"/>
    <property type="molecule type" value="Genomic_DNA"/>
</dbReference>
<reference evidence="1 2" key="1">
    <citation type="journal article" date="2014" name="Genome Biol. Evol.">
        <title>The genome of the myxosporean Thelohanellus kitauei shows adaptations to nutrient acquisition within its fish host.</title>
        <authorList>
            <person name="Yang Y."/>
            <person name="Xiong J."/>
            <person name="Zhou Z."/>
            <person name="Huo F."/>
            <person name="Miao W."/>
            <person name="Ran C."/>
            <person name="Liu Y."/>
            <person name="Zhang J."/>
            <person name="Feng J."/>
            <person name="Wang M."/>
            <person name="Wang M."/>
            <person name="Wang L."/>
            <person name="Yao B."/>
        </authorList>
    </citation>
    <scope>NUCLEOTIDE SEQUENCE [LARGE SCALE GENOMIC DNA]</scope>
    <source>
        <strain evidence="1">Wuqing</strain>
    </source>
</reference>
<evidence type="ECO:0000313" key="2">
    <source>
        <dbReference type="Proteomes" id="UP000031668"/>
    </source>
</evidence>
<proteinExistence type="predicted"/>
<keyword evidence="2" id="KW-1185">Reference proteome</keyword>
<accession>A0A0C2JME6</accession>
<dbReference type="Proteomes" id="UP000031668">
    <property type="component" value="Unassembled WGS sequence"/>
</dbReference>
<comment type="caution">
    <text evidence="1">The sequence shown here is derived from an EMBL/GenBank/DDBJ whole genome shotgun (WGS) entry which is preliminary data.</text>
</comment>
<organism evidence="1 2">
    <name type="scientific">Thelohanellus kitauei</name>
    <name type="common">Myxosporean</name>
    <dbReference type="NCBI Taxonomy" id="669202"/>
    <lineage>
        <taxon>Eukaryota</taxon>
        <taxon>Metazoa</taxon>
        <taxon>Cnidaria</taxon>
        <taxon>Myxozoa</taxon>
        <taxon>Myxosporea</taxon>
        <taxon>Bivalvulida</taxon>
        <taxon>Platysporina</taxon>
        <taxon>Myxobolidae</taxon>
        <taxon>Thelohanellus</taxon>
    </lineage>
</organism>
<name>A0A0C2JME6_THEKT</name>
<evidence type="ECO:0000313" key="1">
    <source>
        <dbReference type="EMBL" id="KII70543.1"/>
    </source>
</evidence>